<dbReference type="Proteomes" id="UP001168540">
    <property type="component" value="Unassembled WGS sequence"/>
</dbReference>
<dbReference type="InterPro" id="IPR016181">
    <property type="entry name" value="Acyl_CoA_acyltransferase"/>
</dbReference>
<organism evidence="2 3">
    <name type="scientific">Crenobacter oryzisoli</name>
    <dbReference type="NCBI Taxonomy" id="3056844"/>
    <lineage>
        <taxon>Bacteria</taxon>
        <taxon>Pseudomonadati</taxon>
        <taxon>Pseudomonadota</taxon>
        <taxon>Betaproteobacteria</taxon>
        <taxon>Neisseriales</taxon>
        <taxon>Neisseriaceae</taxon>
        <taxon>Crenobacter</taxon>
    </lineage>
</organism>
<dbReference type="RefSeq" id="WP_289828175.1">
    <property type="nucleotide sequence ID" value="NZ_JAUEDK010000002.1"/>
</dbReference>
<comment type="caution">
    <text evidence="2">The sequence shown here is derived from an EMBL/GenBank/DDBJ whole genome shotgun (WGS) entry which is preliminary data.</text>
</comment>
<protein>
    <submittedName>
        <fullName evidence="2">GNAT family N-acetyltransferase</fullName>
    </submittedName>
</protein>
<proteinExistence type="predicted"/>
<dbReference type="Pfam" id="PF00583">
    <property type="entry name" value="Acetyltransf_1"/>
    <property type="match status" value="1"/>
</dbReference>
<reference evidence="2" key="1">
    <citation type="submission" date="2023-06" db="EMBL/GenBank/DDBJ databases">
        <authorList>
            <person name="Zhang S."/>
        </authorList>
    </citation>
    <scope>NUCLEOTIDE SEQUENCE</scope>
    <source>
        <strain evidence="2">SG2303</strain>
    </source>
</reference>
<keyword evidence="3" id="KW-1185">Reference proteome</keyword>
<accession>A0ABT7XIQ5</accession>
<name>A0ABT7XIQ5_9NEIS</name>
<dbReference type="CDD" id="cd04301">
    <property type="entry name" value="NAT_SF"/>
    <property type="match status" value="1"/>
</dbReference>
<dbReference type="Gene3D" id="3.40.630.30">
    <property type="match status" value="1"/>
</dbReference>
<evidence type="ECO:0000313" key="3">
    <source>
        <dbReference type="Proteomes" id="UP001168540"/>
    </source>
</evidence>
<dbReference type="SUPFAM" id="SSF55729">
    <property type="entry name" value="Acyl-CoA N-acyltransferases (Nat)"/>
    <property type="match status" value="1"/>
</dbReference>
<dbReference type="PANTHER" id="PTHR43617">
    <property type="entry name" value="L-AMINO ACID N-ACETYLTRANSFERASE"/>
    <property type="match status" value="1"/>
</dbReference>
<dbReference type="InterPro" id="IPR050276">
    <property type="entry name" value="MshD_Acetyltransferase"/>
</dbReference>
<evidence type="ECO:0000313" key="2">
    <source>
        <dbReference type="EMBL" id="MDN0073646.1"/>
    </source>
</evidence>
<dbReference type="InterPro" id="IPR000182">
    <property type="entry name" value="GNAT_dom"/>
</dbReference>
<sequence>MPKLAFVPAQAEHAAIIAALHTTSWQSAYRGLLPDRYLDKEAAAERLQHWQSRLVDGKDGPFEVLIAVLDDKPVGFVCLQPEADPAFGVYLDNLHVMPSVQGVGLGKQLLAWAAQRAREGWPNKPLFLYVLEDNAEARAFYRRVGGIESAPFPDAMPGGVTLATRRVSWPDVPALVARLKR</sequence>
<dbReference type="EMBL" id="JAUEDK010000002">
    <property type="protein sequence ID" value="MDN0073646.1"/>
    <property type="molecule type" value="Genomic_DNA"/>
</dbReference>
<evidence type="ECO:0000259" key="1">
    <source>
        <dbReference type="PROSITE" id="PS51186"/>
    </source>
</evidence>
<gene>
    <name evidence="2" type="ORF">QU481_01895</name>
</gene>
<feature type="domain" description="N-acetyltransferase" evidence="1">
    <location>
        <begin position="4"/>
        <end position="167"/>
    </location>
</feature>
<dbReference type="PROSITE" id="PS51186">
    <property type="entry name" value="GNAT"/>
    <property type="match status" value="1"/>
</dbReference>